<accession>A0A5E8HEE2</accession>
<gene>
    <name evidence="1" type="ORF">LEP1GSC202_1970</name>
</gene>
<comment type="caution">
    <text evidence="1">The sequence shown here is derived from an EMBL/GenBank/DDBJ whole genome shotgun (WGS) entry which is preliminary data.</text>
</comment>
<dbReference type="Proteomes" id="UP000013996">
    <property type="component" value="Unassembled WGS sequence"/>
</dbReference>
<dbReference type="InterPro" id="IPR036188">
    <property type="entry name" value="FAD/NAD-bd_sf"/>
</dbReference>
<name>A0A5E8HEE2_9LEPT</name>
<proteinExistence type="predicted"/>
<dbReference type="EMBL" id="AOGX02000015">
    <property type="protein sequence ID" value="EOQ89645.1"/>
    <property type="molecule type" value="Genomic_DNA"/>
</dbReference>
<dbReference type="AlphaFoldDB" id="A0A5E8HEE2"/>
<dbReference type="GO" id="GO:0016491">
    <property type="term" value="F:oxidoreductase activity"/>
    <property type="evidence" value="ECO:0007669"/>
    <property type="project" value="TreeGrafter"/>
</dbReference>
<sequence>MACTIFENRKYEVIAVIGSGITGLTASWALNQFREVTLYEKHPEIGMAAFGAKQMIGGTEVEFDIPFRTIKKDYYPTLFQVYDRVGIETKVVDYSFRVDSNNESVFGFFSKNILGFHIGIPTSEVFLSSKGRTIFSDLLKFYANAKADWKNENPNITILDFLKRYNYSKEFIYEFLLPTFALVNTCKTETVALYPAETIIGYHSRGYSYTPQETAKFGTRDIVNRMTKGLQHLHLNAKIQQIVKKGTKTIIQFESEEKEFEHVILSTQANQAYHLLGNGFELEKEILSEFRYESSDVVLHTDSSYFKNPNVSLVFNIREGYDKPEVTLDLGRIIPELQGKKVFQTWNPHKLPQESDILKLAKFERPVMDDRTRVAIERISTLHANPHCKLWLCGSYSLYGIPLLEAGAKSALQVIANILNKSVSDIISHQN</sequence>
<dbReference type="Gene3D" id="1.10.405.20">
    <property type="match status" value="1"/>
</dbReference>
<evidence type="ECO:0000313" key="1">
    <source>
        <dbReference type="EMBL" id="EOQ89645.1"/>
    </source>
</evidence>
<dbReference type="STRING" id="1249483.LEP1GSC202_1970"/>
<dbReference type="PANTHER" id="PTHR42923">
    <property type="entry name" value="PROTOPORPHYRINOGEN OXIDASE"/>
    <property type="match status" value="1"/>
</dbReference>
<dbReference type="InterPro" id="IPR050464">
    <property type="entry name" value="Zeta_carotene_desat/Oxidored"/>
</dbReference>
<dbReference type="SUPFAM" id="SSF51905">
    <property type="entry name" value="FAD/NAD(P)-binding domain"/>
    <property type="match status" value="1"/>
</dbReference>
<dbReference type="Pfam" id="PF13450">
    <property type="entry name" value="NAD_binding_8"/>
    <property type="match status" value="1"/>
</dbReference>
<organism evidence="1 2">
    <name type="scientific">Leptospira yanagawae serovar Saopaulo str. Sao Paulo = ATCC 700523</name>
    <dbReference type="NCBI Taxonomy" id="1249483"/>
    <lineage>
        <taxon>Bacteria</taxon>
        <taxon>Pseudomonadati</taxon>
        <taxon>Spirochaetota</taxon>
        <taxon>Spirochaetia</taxon>
        <taxon>Leptospirales</taxon>
        <taxon>Leptospiraceae</taxon>
        <taxon>Leptospira</taxon>
    </lineage>
</organism>
<dbReference type="Gene3D" id="3.30.70.1990">
    <property type="match status" value="1"/>
</dbReference>
<dbReference type="Gene3D" id="3.50.50.60">
    <property type="entry name" value="FAD/NAD(P)-binding domain"/>
    <property type="match status" value="1"/>
</dbReference>
<protein>
    <submittedName>
        <fullName evidence="1">NAD(P)-binding Rossmann-like domain protein</fullName>
    </submittedName>
</protein>
<evidence type="ECO:0000313" key="2">
    <source>
        <dbReference type="Proteomes" id="UP000013996"/>
    </source>
</evidence>
<reference evidence="1 2" key="1">
    <citation type="submission" date="2013-04" db="EMBL/GenBank/DDBJ databases">
        <authorList>
            <person name="Harkins D.M."/>
            <person name="Durkin A.S."/>
            <person name="Brinkac L.M."/>
            <person name="Haft D.H."/>
            <person name="Selengut J.D."/>
            <person name="Sanka R."/>
            <person name="DePew J."/>
            <person name="Purushe J."/>
            <person name="Hartskeerl R.A."/>
            <person name="Ahmed A."/>
            <person name="van der Linden H."/>
            <person name="Goris M.G.A."/>
            <person name="Vinetz J.M."/>
            <person name="Sutton G.G."/>
            <person name="Nierman W.C."/>
            <person name="Fouts D.E."/>
        </authorList>
    </citation>
    <scope>NUCLEOTIDE SEQUENCE [LARGE SCALE GENOMIC DNA]</scope>
    <source>
        <strain evidence="1 2">Sao Paulo</strain>
    </source>
</reference>
<dbReference type="PANTHER" id="PTHR42923:SF17">
    <property type="entry name" value="AMINE OXIDASE DOMAIN-CONTAINING PROTEIN"/>
    <property type="match status" value="1"/>
</dbReference>